<dbReference type="AlphaFoldDB" id="A0A0C5WCR8"/>
<sequence length="166" mass="19029">MVSCKQKETQKMEIPEQKPTTELKVENKIATEQFVENDSLAFALESELEKFALQNSMFKTASKAYQNHHDKTVIDTIKTLTYDKSELEFYKSATWEHIIGGIIKNPEIVLSKSLKIGIQKSTLENKLKTKITSDLVILGNLEQTSLFTFHFENGILESIKFQGYFD</sequence>
<dbReference type="HOGENOM" id="CLU_1601585_0_0_10"/>
<reference evidence="1 2" key="1">
    <citation type="submission" date="2014-02" db="EMBL/GenBank/DDBJ databases">
        <authorList>
            <person name="Young C.-C."/>
            <person name="Hameed A."/>
            <person name="Huang H.-C."/>
            <person name="Shahina M."/>
        </authorList>
    </citation>
    <scope>NUCLEOTIDE SEQUENCE [LARGE SCALE GENOMIC DNA]</scope>
    <source>
        <strain evidence="1 2">CC-SAMT-1</strain>
    </source>
</reference>
<evidence type="ECO:0000313" key="1">
    <source>
        <dbReference type="EMBL" id="AJR04828.1"/>
    </source>
</evidence>
<organism evidence="1 2">
    <name type="scientific">Siansivirga zeaxanthinifaciens CC-SAMT-1</name>
    <dbReference type="NCBI Taxonomy" id="1454006"/>
    <lineage>
        <taxon>Bacteria</taxon>
        <taxon>Pseudomonadati</taxon>
        <taxon>Bacteroidota</taxon>
        <taxon>Flavobacteriia</taxon>
        <taxon>Flavobacteriales</taxon>
        <taxon>Flavobacteriaceae</taxon>
        <taxon>Siansivirga</taxon>
    </lineage>
</organism>
<proteinExistence type="predicted"/>
<accession>A0A0C5WCR8</accession>
<dbReference type="Proteomes" id="UP000032229">
    <property type="component" value="Chromosome"/>
</dbReference>
<gene>
    <name evidence="1" type="ORF">AW14_06700</name>
</gene>
<evidence type="ECO:0000313" key="2">
    <source>
        <dbReference type="Proteomes" id="UP000032229"/>
    </source>
</evidence>
<dbReference type="KEGG" id="sze:AW14_06700"/>
<protein>
    <submittedName>
        <fullName evidence="1">Uncharacterized protein</fullName>
    </submittedName>
</protein>
<dbReference type="EMBL" id="CP007202">
    <property type="protein sequence ID" value="AJR04828.1"/>
    <property type="molecule type" value="Genomic_DNA"/>
</dbReference>
<name>A0A0C5WCR8_9FLAO</name>
<keyword evidence="2" id="KW-1185">Reference proteome</keyword>